<keyword evidence="3" id="KW-1185">Reference proteome</keyword>
<gene>
    <name evidence="2" type="ORF">ACCQ42_02205</name>
</gene>
<dbReference type="RefSeq" id="WP_265214539.1">
    <property type="nucleotide sequence ID" value="NZ_JBGMEF010000011.1"/>
</dbReference>
<sequence>MFDIQENATKNYKLMGLQLGSMLGLFASLSLKDGIVAAFIICLGLGYGLGAIYESNKR</sequence>
<name>A0ABW9MBD0_9FIRM</name>
<dbReference type="EMBL" id="JBGMEF010000011">
    <property type="protein sequence ID" value="MFO3666584.1"/>
    <property type="molecule type" value="Genomic_DNA"/>
</dbReference>
<keyword evidence="1" id="KW-0812">Transmembrane</keyword>
<evidence type="ECO:0000313" key="2">
    <source>
        <dbReference type="EMBL" id="MFO3666584.1"/>
    </source>
</evidence>
<keyword evidence="1" id="KW-0472">Membrane</keyword>
<organism evidence="2 3">
    <name type="scientific">Anaerococcus kampingae</name>
    <dbReference type="NCBI Taxonomy" id="3115614"/>
    <lineage>
        <taxon>Bacteria</taxon>
        <taxon>Bacillati</taxon>
        <taxon>Bacillota</taxon>
        <taxon>Tissierellia</taxon>
        <taxon>Tissierellales</taxon>
        <taxon>Peptoniphilaceae</taxon>
        <taxon>Anaerococcus</taxon>
    </lineage>
</organism>
<dbReference type="Proteomes" id="UP001637994">
    <property type="component" value="Unassembled WGS sequence"/>
</dbReference>
<proteinExistence type="predicted"/>
<reference evidence="2 3" key="1">
    <citation type="journal article" date="2025" name="Anaerobe">
        <title>Description of Anaerococcus kampingiae sp. nov., Anaerococcus groningensis sp. nov., Anaerococcus martiniensis sp. nov., and Anaerococcus cruorum sp. nov., isolated from human clinical specimens.</title>
        <authorList>
            <person name="Boiten K.E."/>
            <person name="Meijer J."/>
            <person name="van Wezel E.M."/>
            <person name="Veloo A.C.M."/>
        </authorList>
    </citation>
    <scope>NUCLEOTIDE SEQUENCE [LARGE SCALE GENOMIC DNA]</scope>
    <source>
        <strain evidence="2 3">ENR0874</strain>
    </source>
</reference>
<evidence type="ECO:0000313" key="3">
    <source>
        <dbReference type="Proteomes" id="UP001637994"/>
    </source>
</evidence>
<feature type="transmembrane region" description="Helical" evidence="1">
    <location>
        <begin position="35"/>
        <end position="53"/>
    </location>
</feature>
<protein>
    <submittedName>
        <fullName evidence="2">Uncharacterized protein</fullName>
    </submittedName>
</protein>
<comment type="caution">
    <text evidence="2">The sequence shown here is derived from an EMBL/GenBank/DDBJ whole genome shotgun (WGS) entry which is preliminary data.</text>
</comment>
<evidence type="ECO:0000256" key="1">
    <source>
        <dbReference type="SAM" id="Phobius"/>
    </source>
</evidence>
<accession>A0ABW9MBD0</accession>
<keyword evidence="1" id="KW-1133">Transmembrane helix</keyword>